<dbReference type="Pfam" id="PF07499">
    <property type="entry name" value="RuvA_C"/>
    <property type="match status" value="1"/>
</dbReference>
<dbReference type="InterPro" id="IPR011114">
    <property type="entry name" value="RuvA_C"/>
</dbReference>
<dbReference type="Gene3D" id="2.40.50.140">
    <property type="entry name" value="Nucleic acid-binding proteins"/>
    <property type="match status" value="1"/>
</dbReference>
<dbReference type="SUPFAM" id="SSF50249">
    <property type="entry name" value="Nucleic acid-binding proteins"/>
    <property type="match status" value="1"/>
</dbReference>
<dbReference type="EMBL" id="FMVT01000012">
    <property type="protein sequence ID" value="SCY86638.1"/>
    <property type="molecule type" value="Genomic_DNA"/>
</dbReference>
<dbReference type="Gene3D" id="1.10.8.10">
    <property type="entry name" value="DNA helicase RuvA subunit, C-terminal domain"/>
    <property type="match status" value="1"/>
</dbReference>
<dbReference type="SUPFAM" id="SSF46929">
    <property type="entry name" value="DNA helicase RuvA subunit, C-terminal domain"/>
    <property type="match status" value="1"/>
</dbReference>
<keyword evidence="1 6" id="KW-0963">Cytoplasm</keyword>
<dbReference type="GO" id="GO:0009379">
    <property type="term" value="C:Holliday junction helicase complex"/>
    <property type="evidence" value="ECO:0007669"/>
    <property type="project" value="InterPro"/>
</dbReference>
<dbReference type="STRING" id="336292.SAMN05660710_03165"/>
<evidence type="ECO:0000259" key="7">
    <source>
        <dbReference type="Pfam" id="PF01330"/>
    </source>
</evidence>
<keyword evidence="4 6" id="KW-0233">DNA recombination</keyword>
<evidence type="ECO:0000256" key="6">
    <source>
        <dbReference type="HAMAP-Rule" id="MF_00031"/>
    </source>
</evidence>
<dbReference type="InterPro" id="IPR013849">
    <property type="entry name" value="DNA_helicase_Holl-junc_RuvA_I"/>
</dbReference>
<dbReference type="InterPro" id="IPR000085">
    <property type="entry name" value="RuvA"/>
</dbReference>
<evidence type="ECO:0000256" key="4">
    <source>
        <dbReference type="ARBA" id="ARBA00023172"/>
    </source>
</evidence>
<dbReference type="GO" id="GO:0000400">
    <property type="term" value="F:four-way junction DNA binding"/>
    <property type="evidence" value="ECO:0007669"/>
    <property type="project" value="UniProtKB-UniRule"/>
</dbReference>
<dbReference type="GO" id="GO:0048476">
    <property type="term" value="C:Holliday junction resolvase complex"/>
    <property type="evidence" value="ECO:0007669"/>
    <property type="project" value="UniProtKB-UniRule"/>
</dbReference>
<organism evidence="9 10">
    <name type="scientific">Paracoccus tibetensis</name>
    <dbReference type="NCBI Taxonomy" id="336292"/>
    <lineage>
        <taxon>Bacteria</taxon>
        <taxon>Pseudomonadati</taxon>
        <taxon>Pseudomonadota</taxon>
        <taxon>Alphaproteobacteria</taxon>
        <taxon>Rhodobacterales</taxon>
        <taxon>Paracoccaceae</taxon>
        <taxon>Paracoccus</taxon>
    </lineage>
</organism>
<dbReference type="GO" id="GO:0005737">
    <property type="term" value="C:cytoplasm"/>
    <property type="evidence" value="ECO:0007669"/>
    <property type="project" value="UniProtKB-SubCell"/>
</dbReference>
<feature type="region of interest" description="Domain III" evidence="6">
    <location>
        <begin position="166"/>
        <end position="234"/>
    </location>
</feature>
<reference evidence="9 10" key="1">
    <citation type="submission" date="2016-10" db="EMBL/GenBank/DDBJ databases">
        <authorList>
            <person name="de Groot N.N."/>
        </authorList>
    </citation>
    <scope>NUCLEOTIDE SEQUENCE [LARGE SCALE GENOMIC DNA]</scope>
    <source>
        <strain evidence="9 10">CGMCC 1.8925</strain>
    </source>
</reference>
<dbReference type="InterPro" id="IPR012340">
    <property type="entry name" value="NA-bd_OB-fold"/>
</dbReference>
<dbReference type="Pfam" id="PF14520">
    <property type="entry name" value="HHH_5"/>
    <property type="match status" value="1"/>
</dbReference>
<protein>
    <recommendedName>
        <fullName evidence="6">Holliday junction branch migration complex subunit RuvA</fullName>
    </recommendedName>
</protein>
<comment type="function">
    <text evidence="6">The RuvA-RuvB-RuvC complex processes Holliday junction (HJ) DNA during genetic recombination and DNA repair, while the RuvA-RuvB complex plays an important role in the rescue of blocked DNA replication forks via replication fork reversal (RFR). RuvA specifically binds to HJ cruciform DNA, conferring on it an open structure. The RuvB hexamer acts as an ATP-dependent pump, pulling dsDNA into and through the RuvAB complex. HJ branch migration allows RuvC to scan DNA until it finds its consensus sequence, where it cleaves and resolves the cruciform DNA.</text>
</comment>
<keyword evidence="10" id="KW-1185">Reference proteome</keyword>
<dbReference type="GO" id="GO:0006310">
    <property type="term" value="P:DNA recombination"/>
    <property type="evidence" value="ECO:0007669"/>
    <property type="project" value="UniProtKB-UniRule"/>
</dbReference>
<dbReference type="HAMAP" id="MF_00031">
    <property type="entry name" value="DNA_HJ_migration_RuvA"/>
    <property type="match status" value="1"/>
</dbReference>
<comment type="similarity">
    <text evidence="6">Belongs to the RuvA family.</text>
</comment>
<dbReference type="AlphaFoldDB" id="A0A1G5JFZ7"/>
<dbReference type="GO" id="GO:0009378">
    <property type="term" value="F:four-way junction helicase activity"/>
    <property type="evidence" value="ECO:0007669"/>
    <property type="project" value="InterPro"/>
</dbReference>
<dbReference type="GO" id="GO:0005524">
    <property type="term" value="F:ATP binding"/>
    <property type="evidence" value="ECO:0007669"/>
    <property type="project" value="InterPro"/>
</dbReference>
<dbReference type="NCBIfam" id="TIGR00084">
    <property type="entry name" value="ruvA"/>
    <property type="match status" value="1"/>
</dbReference>
<feature type="domain" description="Holliday junction DNA helicase RuvA C-terminal" evidence="8">
    <location>
        <begin position="185"/>
        <end position="231"/>
    </location>
</feature>
<comment type="domain">
    <text evidence="6">Has three domains with a flexible linker between the domains II and III and assumes an 'L' shape. Domain III is highly mobile and contacts RuvB.</text>
</comment>
<keyword evidence="9" id="KW-0547">Nucleotide-binding</keyword>
<dbReference type="GO" id="GO:0006281">
    <property type="term" value="P:DNA repair"/>
    <property type="evidence" value="ECO:0007669"/>
    <property type="project" value="UniProtKB-UniRule"/>
</dbReference>
<evidence type="ECO:0000313" key="9">
    <source>
        <dbReference type="EMBL" id="SCY86638.1"/>
    </source>
</evidence>
<evidence type="ECO:0000256" key="2">
    <source>
        <dbReference type="ARBA" id="ARBA00022763"/>
    </source>
</evidence>
<evidence type="ECO:0000256" key="1">
    <source>
        <dbReference type="ARBA" id="ARBA00022490"/>
    </source>
</evidence>
<dbReference type="Proteomes" id="UP000199502">
    <property type="component" value="Unassembled WGS sequence"/>
</dbReference>
<keyword evidence="3 6" id="KW-0238">DNA-binding</keyword>
<feature type="region of interest" description="Domain I" evidence="6">
    <location>
        <begin position="1"/>
        <end position="64"/>
    </location>
</feature>
<dbReference type="OrthoDB" id="5293449at2"/>
<sequence>MIGRIAGVILHRARDHVLIDVRGVGYIVHVSERTAAGLPPVGQAAALYTELLVREDLLQLFGFPTMLEKEWHRLLTSVQGVGAKVSLAILGTLGPEGLGRAIALGDWSSVRKANGVGPKLAQRVVLELKDKAPSVMALGGALTVDAGDVAAGGEVAEEAGIEPAATAAPARGAAARQAQAGAHQAMADALSALGNLGYGASEAAGAVAEAQAAEPGAATPALIRAALRLLAPKD</sequence>
<comment type="subcellular location">
    <subcellularLocation>
        <location evidence="6">Cytoplasm</location>
    </subcellularLocation>
</comment>
<comment type="subunit">
    <text evidence="6">Homotetramer. Forms an RuvA(8)-RuvB(12)-Holliday junction (HJ) complex. HJ DNA is sandwiched between 2 RuvA tetramers; dsDNA enters through RuvA and exits via RuvB. An RuvB hexamer assembles on each DNA strand where it exits the tetramer. Each RuvB hexamer is contacted by two RuvA subunits (via domain III) on 2 adjacent RuvB subunits; this complex drives branch migration. In the full resolvosome a probable DNA-RuvA(4)-RuvB(12)-RuvC(2) complex forms which resolves the HJ.</text>
</comment>
<keyword evidence="9" id="KW-0067">ATP-binding</keyword>
<dbReference type="Gene3D" id="1.10.150.20">
    <property type="entry name" value="5' to 3' exonuclease, C-terminal subdomain"/>
    <property type="match status" value="1"/>
</dbReference>
<evidence type="ECO:0000256" key="3">
    <source>
        <dbReference type="ARBA" id="ARBA00023125"/>
    </source>
</evidence>
<dbReference type="Pfam" id="PF01330">
    <property type="entry name" value="RuvA_N"/>
    <property type="match status" value="1"/>
</dbReference>
<evidence type="ECO:0000313" key="10">
    <source>
        <dbReference type="Proteomes" id="UP000199502"/>
    </source>
</evidence>
<feature type="domain" description="DNA helicase Holliday junction RuvA type" evidence="7">
    <location>
        <begin position="1"/>
        <end position="62"/>
    </location>
</feature>
<keyword evidence="2 6" id="KW-0227">DNA damage</keyword>
<keyword evidence="9" id="KW-0378">Hydrolase</keyword>
<keyword evidence="5 6" id="KW-0234">DNA repair</keyword>
<gene>
    <name evidence="6" type="primary">ruvA</name>
    <name evidence="9" type="ORF">SAMN05660710_03165</name>
</gene>
<dbReference type="InterPro" id="IPR036267">
    <property type="entry name" value="RuvA_C_sf"/>
</dbReference>
<dbReference type="SUPFAM" id="SSF47781">
    <property type="entry name" value="RuvA domain 2-like"/>
    <property type="match status" value="1"/>
</dbReference>
<dbReference type="RefSeq" id="WP_090746812.1">
    <property type="nucleotide sequence ID" value="NZ_FMVT01000012.1"/>
</dbReference>
<dbReference type="InterPro" id="IPR010994">
    <property type="entry name" value="RuvA_2-like"/>
</dbReference>
<accession>A0A1G5JFZ7</accession>
<proteinExistence type="inferred from homology"/>
<name>A0A1G5JFZ7_9RHOB</name>
<comment type="caution">
    <text evidence="6">Lacks conserved residue(s) required for the propagation of feature annotation.</text>
</comment>
<evidence type="ECO:0000259" key="8">
    <source>
        <dbReference type="Pfam" id="PF07499"/>
    </source>
</evidence>
<evidence type="ECO:0000256" key="5">
    <source>
        <dbReference type="ARBA" id="ARBA00023204"/>
    </source>
</evidence>
<keyword evidence="9" id="KW-0347">Helicase</keyword>